<accession>A0ACB8DVN4</accession>
<dbReference type="Proteomes" id="UP000821865">
    <property type="component" value="Chromosome 1"/>
</dbReference>
<sequence>MLDKEAQEVPDEALIILDGDLNGHVGETADGNRSHGGKDYDLRNNGGDRVLDFADAHDLVITNGWFWEPHSHLVTYYCDGMKSQIDPLHLRALALPKYCHRGKQQDLSKLAVLCEVRRAATKAVAGKKTAHYAEVYEELDTREDERHVCRLVKRWHLRTQDNELFHCIPDEFGQIIADKRATEE</sequence>
<dbReference type="EMBL" id="CM023470">
    <property type="protein sequence ID" value="KAH7978502.1"/>
    <property type="molecule type" value="Genomic_DNA"/>
</dbReference>
<evidence type="ECO:0000313" key="2">
    <source>
        <dbReference type="Proteomes" id="UP000821865"/>
    </source>
</evidence>
<protein>
    <submittedName>
        <fullName evidence="1">Uncharacterized protein</fullName>
    </submittedName>
</protein>
<organism evidence="1 2">
    <name type="scientific">Dermacentor silvarum</name>
    <name type="common">Tick</name>
    <dbReference type="NCBI Taxonomy" id="543639"/>
    <lineage>
        <taxon>Eukaryota</taxon>
        <taxon>Metazoa</taxon>
        <taxon>Ecdysozoa</taxon>
        <taxon>Arthropoda</taxon>
        <taxon>Chelicerata</taxon>
        <taxon>Arachnida</taxon>
        <taxon>Acari</taxon>
        <taxon>Parasitiformes</taxon>
        <taxon>Ixodida</taxon>
        <taxon>Ixodoidea</taxon>
        <taxon>Ixodidae</taxon>
        <taxon>Rhipicephalinae</taxon>
        <taxon>Dermacentor</taxon>
    </lineage>
</organism>
<comment type="caution">
    <text evidence="1">The sequence shown here is derived from an EMBL/GenBank/DDBJ whole genome shotgun (WGS) entry which is preliminary data.</text>
</comment>
<evidence type="ECO:0000313" key="1">
    <source>
        <dbReference type="EMBL" id="KAH7978502.1"/>
    </source>
</evidence>
<gene>
    <name evidence="1" type="ORF">HPB49_005744</name>
</gene>
<name>A0ACB8DVN4_DERSI</name>
<proteinExistence type="predicted"/>
<reference evidence="1" key="1">
    <citation type="submission" date="2020-05" db="EMBL/GenBank/DDBJ databases">
        <title>Large-scale comparative analyses of tick genomes elucidate their genetic diversity and vector capacities.</title>
        <authorList>
            <person name="Jia N."/>
            <person name="Wang J."/>
            <person name="Shi W."/>
            <person name="Du L."/>
            <person name="Sun Y."/>
            <person name="Zhan W."/>
            <person name="Jiang J."/>
            <person name="Wang Q."/>
            <person name="Zhang B."/>
            <person name="Ji P."/>
            <person name="Sakyi L.B."/>
            <person name="Cui X."/>
            <person name="Yuan T."/>
            <person name="Jiang B."/>
            <person name="Yang W."/>
            <person name="Lam T.T.-Y."/>
            <person name="Chang Q."/>
            <person name="Ding S."/>
            <person name="Wang X."/>
            <person name="Zhu J."/>
            <person name="Ruan X."/>
            <person name="Zhao L."/>
            <person name="Wei J."/>
            <person name="Que T."/>
            <person name="Du C."/>
            <person name="Cheng J."/>
            <person name="Dai P."/>
            <person name="Han X."/>
            <person name="Huang E."/>
            <person name="Gao Y."/>
            <person name="Liu J."/>
            <person name="Shao H."/>
            <person name="Ye R."/>
            <person name="Li L."/>
            <person name="Wei W."/>
            <person name="Wang X."/>
            <person name="Wang C."/>
            <person name="Yang T."/>
            <person name="Huo Q."/>
            <person name="Li W."/>
            <person name="Guo W."/>
            <person name="Chen H."/>
            <person name="Zhou L."/>
            <person name="Ni X."/>
            <person name="Tian J."/>
            <person name="Zhou Y."/>
            <person name="Sheng Y."/>
            <person name="Liu T."/>
            <person name="Pan Y."/>
            <person name="Xia L."/>
            <person name="Li J."/>
            <person name="Zhao F."/>
            <person name="Cao W."/>
        </authorList>
    </citation>
    <scope>NUCLEOTIDE SEQUENCE</scope>
    <source>
        <strain evidence="1">Dsil-2018</strain>
    </source>
</reference>
<keyword evidence="2" id="KW-1185">Reference proteome</keyword>